<dbReference type="InterPro" id="IPR017985">
    <property type="entry name" value="MeTrfase_CN4_CS"/>
</dbReference>
<dbReference type="GO" id="GO:0032259">
    <property type="term" value="P:methylation"/>
    <property type="evidence" value="ECO:0007669"/>
    <property type="project" value="UniProtKB-KW"/>
</dbReference>
<dbReference type="GO" id="GO:0015667">
    <property type="term" value="F:site-specific DNA-methyltransferase (cytosine-N4-specific) activity"/>
    <property type="evidence" value="ECO:0007669"/>
    <property type="project" value="UniProtKB-EC"/>
</dbReference>
<dbReference type="GO" id="GO:0008170">
    <property type="term" value="F:N-methyltransferase activity"/>
    <property type="evidence" value="ECO:0007669"/>
    <property type="project" value="InterPro"/>
</dbReference>
<evidence type="ECO:0000256" key="4">
    <source>
        <dbReference type="ARBA" id="ARBA00022679"/>
    </source>
</evidence>
<keyword evidence="3" id="KW-0489">Methyltransferase</keyword>
<gene>
    <name evidence="10" type="ORF">METZ01_LOCUS237094</name>
</gene>
<comment type="similarity">
    <text evidence="1">Belongs to the N(4)/N(6)-methyltransferase family. N(4) subfamily.</text>
</comment>
<dbReference type="AlphaFoldDB" id="A0A382HAB6"/>
<evidence type="ECO:0000256" key="8">
    <source>
        <dbReference type="ARBA" id="ARBA00049120"/>
    </source>
</evidence>
<protein>
    <recommendedName>
        <fullName evidence="2">site-specific DNA-methyltransferase (cytosine-N(4)-specific)</fullName>
        <ecNumber evidence="2">2.1.1.113</ecNumber>
    </recommendedName>
</protein>
<name>A0A382HAB6_9ZZZZ</name>
<evidence type="ECO:0000256" key="5">
    <source>
        <dbReference type="ARBA" id="ARBA00022691"/>
    </source>
</evidence>
<accession>A0A382HAB6</accession>
<evidence type="ECO:0000259" key="9">
    <source>
        <dbReference type="Pfam" id="PF01555"/>
    </source>
</evidence>
<evidence type="ECO:0000256" key="7">
    <source>
        <dbReference type="ARBA" id="ARBA00023125"/>
    </source>
</evidence>
<dbReference type="EC" id="2.1.1.113" evidence="2"/>
<dbReference type="GO" id="GO:0009307">
    <property type="term" value="P:DNA restriction-modification system"/>
    <property type="evidence" value="ECO:0007669"/>
    <property type="project" value="UniProtKB-KW"/>
</dbReference>
<evidence type="ECO:0000256" key="1">
    <source>
        <dbReference type="ARBA" id="ARBA00010203"/>
    </source>
</evidence>
<dbReference type="PRINTS" id="PR00508">
    <property type="entry name" value="S21N4MTFRASE"/>
</dbReference>
<dbReference type="Pfam" id="PF01555">
    <property type="entry name" value="N6_N4_Mtase"/>
    <property type="match status" value="1"/>
</dbReference>
<dbReference type="PROSITE" id="PS00093">
    <property type="entry name" value="N4_MTASE"/>
    <property type="match status" value="1"/>
</dbReference>
<organism evidence="10">
    <name type="scientific">marine metagenome</name>
    <dbReference type="NCBI Taxonomy" id="408172"/>
    <lineage>
        <taxon>unclassified sequences</taxon>
        <taxon>metagenomes</taxon>
        <taxon>ecological metagenomes</taxon>
    </lineage>
</organism>
<keyword evidence="4" id="KW-0808">Transferase</keyword>
<evidence type="ECO:0000256" key="2">
    <source>
        <dbReference type="ARBA" id="ARBA00012185"/>
    </source>
</evidence>
<keyword evidence="6" id="KW-0680">Restriction system</keyword>
<sequence>MKEVKKESVQCVVTSPPYWDLKNYNVDGQIGYKETYEEYHSRLETVWKECYRVLKKDGSIWINVHSKMHNSKTYLIPLDIIKSLNKIGFFLKDILIWHKSSGIPSGARRFGQHYEYILFFVKDKKNFKFRKESLDSIIDYKIDSLTGIGNVWNIHKKAGSVGKGVPHPALYPVEMIRRIIKVSTDKTDIVLDPFLGSGTTTLAAMELFRSSIGYELNEKDYRPLIENRIKNNILV</sequence>
<dbReference type="GO" id="GO:0003677">
    <property type="term" value="F:DNA binding"/>
    <property type="evidence" value="ECO:0007669"/>
    <property type="project" value="UniProtKB-KW"/>
</dbReference>
<dbReference type="SUPFAM" id="SSF53335">
    <property type="entry name" value="S-adenosyl-L-methionine-dependent methyltransferases"/>
    <property type="match status" value="1"/>
</dbReference>
<feature type="domain" description="DNA methylase N-4/N-6" evidence="9">
    <location>
        <begin position="9"/>
        <end position="221"/>
    </location>
</feature>
<reference evidence="10" key="1">
    <citation type="submission" date="2018-05" db="EMBL/GenBank/DDBJ databases">
        <authorList>
            <person name="Lanie J.A."/>
            <person name="Ng W.-L."/>
            <person name="Kazmierczak K.M."/>
            <person name="Andrzejewski T.M."/>
            <person name="Davidsen T.M."/>
            <person name="Wayne K.J."/>
            <person name="Tettelin H."/>
            <person name="Glass J.I."/>
            <person name="Rusch D."/>
            <person name="Podicherti R."/>
            <person name="Tsui H.-C.T."/>
            <person name="Winkler M.E."/>
        </authorList>
    </citation>
    <scope>NUCLEOTIDE SEQUENCE</scope>
</reference>
<evidence type="ECO:0000313" key="10">
    <source>
        <dbReference type="EMBL" id="SVB84240.1"/>
    </source>
</evidence>
<keyword evidence="5" id="KW-0949">S-adenosyl-L-methionine</keyword>
<evidence type="ECO:0000256" key="6">
    <source>
        <dbReference type="ARBA" id="ARBA00022747"/>
    </source>
</evidence>
<comment type="catalytic activity">
    <reaction evidence="8">
        <text>a 2'-deoxycytidine in DNA + S-adenosyl-L-methionine = an N(4)-methyl-2'-deoxycytidine in DNA + S-adenosyl-L-homocysteine + H(+)</text>
        <dbReference type="Rhea" id="RHEA:16857"/>
        <dbReference type="Rhea" id="RHEA-COMP:11369"/>
        <dbReference type="Rhea" id="RHEA-COMP:13674"/>
        <dbReference type="ChEBI" id="CHEBI:15378"/>
        <dbReference type="ChEBI" id="CHEBI:57856"/>
        <dbReference type="ChEBI" id="CHEBI:59789"/>
        <dbReference type="ChEBI" id="CHEBI:85452"/>
        <dbReference type="ChEBI" id="CHEBI:137933"/>
        <dbReference type="EC" id="2.1.1.113"/>
    </reaction>
</comment>
<keyword evidence="7" id="KW-0238">DNA-binding</keyword>
<dbReference type="Gene3D" id="3.40.50.150">
    <property type="entry name" value="Vaccinia Virus protein VP39"/>
    <property type="match status" value="1"/>
</dbReference>
<dbReference type="InterPro" id="IPR029063">
    <property type="entry name" value="SAM-dependent_MTases_sf"/>
</dbReference>
<dbReference type="InterPro" id="IPR001091">
    <property type="entry name" value="RM_Methyltransferase"/>
</dbReference>
<proteinExistence type="inferred from homology"/>
<evidence type="ECO:0000256" key="3">
    <source>
        <dbReference type="ARBA" id="ARBA00022603"/>
    </source>
</evidence>
<dbReference type="InterPro" id="IPR002941">
    <property type="entry name" value="DNA_methylase_N4/N6"/>
</dbReference>
<dbReference type="EMBL" id="UINC01060098">
    <property type="protein sequence ID" value="SVB84240.1"/>
    <property type="molecule type" value="Genomic_DNA"/>
</dbReference>